<feature type="region of interest" description="Disordered" evidence="2">
    <location>
        <begin position="70"/>
        <end position="304"/>
    </location>
</feature>
<reference evidence="3 4" key="1">
    <citation type="submission" date="2024-07" db="EMBL/GenBank/DDBJ databases">
        <title>Section-level genome sequencing and comparative genomics of Aspergillus sections Usti and Cavernicolus.</title>
        <authorList>
            <consortium name="Lawrence Berkeley National Laboratory"/>
            <person name="Nybo J.L."/>
            <person name="Vesth T.C."/>
            <person name="Theobald S."/>
            <person name="Frisvad J.C."/>
            <person name="Larsen T.O."/>
            <person name="Kjaerboelling I."/>
            <person name="Rothschild-Mancinelli K."/>
            <person name="Lyhne E.K."/>
            <person name="Kogle M.E."/>
            <person name="Barry K."/>
            <person name="Clum A."/>
            <person name="Na H."/>
            <person name="Ledsgaard L."/>
            <person name="Lin J."/>
            <person name="Lipzen A."/>
            <person name="Kuo A."/>
            <person name="Riley R."/>
            <person name="Mondo S."/>
            <person name="LaButti K."/>
            <person name="Haridas S."/>
            <person name="Pangalinan J."/>
            <person name="Salamov A.A."/>
            <person name="Simmons B.A."/>
            <person name="Magnuson J.K."/>
            <person name="Chen J."/>
            <person name="Drula E."/>
            <person name="Henrissat B."/>
            <person name="Wiebenga A."/>
            <person name="Lubbers R.J."/>
            <person name="Gomes A.C."/>
            <person name="Makela M.R."/>
            <person name="Stajich J."/>
            <person name="Grigoriev I.V."/>
            <person name="Mortensen U.H."/>
            <person name="De vries R.P."/>
            <person name="Baker S.E."/>
            <person name="Andersen M.R."/>
        </authorList>
    </citation>
    <scope>NUCLEOTIDE SEQUENCE [LARGE SCALE GENOMIC DNA]</scope>
    <source>
        <strain evidence="3 4">CBS 600.67</strain>
    </source>
</reference>
<organism evidence="3 4">
    <name type="scientific">Aspergillus cavernicola</name>
    <dbReference type="NCBI Taxonomy" id="176166"/>
    <lineage>
        <taxon>Eukaryota</taxon>
        <taxon>Fungi</taxon>
        <taxon>Dikarya</taxon>
        <taxon>Ascomycota</taxon>
        <taxon>Pezizomycotina</taxon>
        <taxon>Eurotiomycetes</taxon>
        <taxon>Eurotiomycetidae</taxon>
        <taxon>Eurotiales</taxon>
        <taxon>Aspergillaceae</taxon>
        <taxon>Aspergillus</taxon>
        <taxon>Aspergillus subgen. Nidulantes</taxon>
    </lineage>
</organism>
<accession>A0ABR4HZS0</accession>
<feature type="compositionally biased region" description="Low complexity" evidence="2">
    <location>
        <begin position="8"/>
        <end position="20"/>
    </location>
</feature>
<proteinExistence type="predicted"/>
<name>A0ABR4HZS0_9EURO</name>
<feature type="coiled-coil region" evidence="1">
    <location>
        <begin position="324"/>
        <end position="355"/>
    </location>
</feature>
<feature type="coiled-coil region" evidence="1">
    <location>
        <begin position="385"/>
        <end position="419"/>
    </location>
</feature>
<dbReference type="Proteomes" id="UP001610335">
    <property type="component" value="Unassembled WGS sequence"/>
</dbReference>
<feature type="region of interest" description="Disordered" evidence="2">
    <location>
        <begin position="1"/>
        <end position="24"/>
    </location>
</feature>
<gene>
    <name evidence="3" type="ORF">BDW59DRAFT_118177</name>
</gene>
<protein>
    <recommendedName>
        <fullName evidence="5">Myb-like domain-containing protein</fullName>
    </recommendedName>
</protein>
<keyword evidence="4" id="KW-1185">Reference proteome</keyword>
<feature type="compositionally biased region" description="Acidic residues" evidence="2">
    <location>
        <begin position="114"/>
        <end position="130"/>
    </location>
</feature>
<evidence type="ECO:0000256" key="1">
    <source>
        <dbReference type="SAM" id="Coils"/>
    </source>
</evidence>
<feature type="compositionally biased region" description="Polar residues" evidence="2">
    <location>
        <begin position="211"/>
        <end position="245"/>
    </location>
</feature>
<keyword evidence="1" id="KW-0175">Coiled coil</keyword>
<comment type="caution">
    <text evidence="3">The sequence shown here is derived from an EMBL/GenBank/DDBJ whole genome shotgun (WGS) entry which is preliminary data.</text>
</comment>
<evidence type="ECO:0000313" key="4">
    <source>
        <dbReference type="Proteomes" id="UP001610335"/>
    </source>
</evidence>
<dbReference type="EMBL" id="JBFXLS010000071">
    <property type="protein sequence ID" value="KAL2820257.1"/>
    <property type="molecule type" value="Genomic_DNA"/>
</dbReference>
<feature type="compositionally biased region" description="Pro residues" evidence="2">
    <location>
        <begin position="271"/>
        <end position="280"/>
    </location>
</feature>
<evidence type="ECO:0000313" key="3">
    <source>
        <dbReference type="EMBL" id="KAL2820257.1"/>
    </source>
</evidence>
<evidence type="ECO:0000256" key="2">
    <source>
        <dbReference type="SAM" id="MobiDB-lite"/>
    </source>
</evidence>
<sequence length="429" mass="48673">MCDYSLRSSHPMSSESQSPSRWTDGERERLYNLRKLHSHLSWPQFHQLNFFPQRTKVAMYHEFLRMEKTHTRKRLQSSKDRASYNTLSPAKRPLAPALGNVEGRLSKQLRMRDDNDDDESNDDDGDIENDGETKRLQNYPLRSPEQQSTPVLPLSTERRETSVPTTPQSEKPSKLVTLTLFERPSKHKSEPIHTAKSPERPVNELRECPGRSSSLGSVRSTTQFPVTQTGPSCQNMGAPATNTKPSHPAPISPTASRESTRTPVAETPTPTNVPPLPTPPTTSTQHQHSKAMTPATGTETPVPPIETITTSQCLDTLTQRFKQYEQDNQTRTESEARLKKENEQLIQQLRQQFQKIGSVRTKSKTENDQLLEQLATQSKENEHILSSKNEEIATQNKEIAALTKQLEEMKDKAQKFLKLQEYIQSTLNS</sequence>
<evidence type="ECO:0008006" key="5">
    <source>
        <dbReference type="Google" id="ProtNLM"/>
    </source>
</evidence>
<feature type="compositionally biased region" description="Basic and acidic residues" evidence="2">
    <location>
        <begin position="183"/>
        <end position="209"/>
    </location>
</feature>